<proteinExistence type="predicted"/>
<organism evidence="1 2">
    <name type="scientific">Armillaria luteobubalina</name>
    <dbReference type="NCBI Taxonomy" id="153913"/>
    <lineage>
        <taxon>Eukaryota</taxon>
        <taxon>Fungi</taxon>
        <taxon>Dikarya</taxon>
        <taxon>Basidiomycota</taxon>
        <taxon>Agaricomycotina</taxon>
        <taxon>Agaricomycetes</taxon>
        <taxon>Agaricomycetidae</taxon>
        <taxon>Agaricales</taxon>
        <taxon>Marasmiineae</taxon>
        <taxon>Physalacriaceae</taxon>
        <taxon>Armillaria</taxon>
    </lineage>
</organism>
<dbReference type="AlphaFoldDB" id="A0AA39PDW2"/>
<name>A0AA39PDW2_9AGAR</name>
<sequence>MDSDDYHYNNKRLFIFDFTSLHSAWLQSRSESKTLPKRSSRFVAPIFGAHPPDISVTESDFDISLTRAQLLTFSYAMQKSLKDFILIKTHFFDYTPGIPVIDPDTGRRLLEVDEWVDDETIRPRSVCCLGCFHRVVFTETEYDIRGWQKHRDACTGVEDMMVRHVMSTDALVDETYHLWFRYTLRF</sequence>
<protein>
    <submittedName>
        <fullName evidence="1">Uncharacterized protein</fullName>
    </submittedName>
</protein>
<comment type="caution">
    <text evidence="1">The sequence shown here is derived from an EMBL/GenBank/DDBJ whole genome shotgun (WGS) entry which is preliminary data.</text>
</comment>
<gene>
    <name evidence="1" type="ORF">EDD18DRAFT_1434084</name>
</gene>
<evidence type="ECO:0000313" key="2">
    <source>
        <dbReference type="Proteomes" id="UP001175228"/>
    </source>
</evidence>
<keyword evidence="2" id="KW-1185">Reference proteome</keyword>
<reference evidence="1" key="1">
    <citation type="submission" date="2023-06" db="EMBL/GenBank/DDBJ databases">
        <authorList>
            <consortium name="Lawrence Berkeley National Laboratory"/>
            <person name="Ahrendt S."/>
            <person name="Sahu N."/>
            <person name="Indic B."/>
            <person name="Wong-Bajracharya J."/>
            <person name="Merenyi Z."/>
            <person name="Ke H.-M."/>
            <person name="Monk M."/>
            <person name="Kocsube S."/>
            <person name="Drula E."/>
            <person name="Lipzen A."/>
            <person name="Balint B."/>
            <person name="Henrissat B."/>
            <person name="Andreopoulos B."/>
            <person name="Martin F.M."/>
            <person name="Harder C.B."/>
            <person name="Rigling D."/>
            <person name="Ford K.L."/>
            <person name="Foster G.D."/>
            <person name="Pangilinan J."/>
            <person name="Papanicolaou A."/>
            <person name="Barry K."/>
            <person name="LaButti K."/>
            <person name="Viragh M."/>
            <person name="Koriabine M."/>
            <person name="Yan M."/>
            <person name="Riley R."/>
            <person name="Champramary S."/>
            <person name="Plett K.L."/>
            <person name="Tsai I.J."/>
            <person name="Slot J."/>
            <person name="Sipos G."/>
            <person name="Plett J."/>
            <person name="Nagy L.G."/>
            <person name="Grigoriev I.V."/>
        </authorList>
    </citation>
    <scope>NUCLEOTIDE SEQUENCE</scope>
    <source>
        <strain evidence="1">HWK02</strain>
    </source>
</reference>
<dbReference type="Proteomes" id="UP001175228">
    <property type="component" value="Unassembled WGS sequence"/>
</dbReference>
<accession>A0AA39PDW2</accession>
<dbReference type="EMBL" id="JAUEPU010000069">
    <property type="protein sequence ID" value="KAK0482030.1"/>
    <property type="molecule type" value="Genomic_DNA"/>
</dbReference>
<evidence type="ECO:0000313" key="1">
    <source>
        <dbReference type="EMBL" id="KAK0482030.1"/>
    </source>
</evidence>